<gene>
    <name evidence="1" type="ORF">Vafri_8579</name>
</gene>
<evidence type="ECO:0000313" key="1">
    <source>
        <dbReference type="EMBL" id="GIL52813.1"/>
    </source>
</evidence>
<dbReference type="AlphaFoldDB" id="A0A8J4B2K0"/>
<keyword evidence="2" id="KW-1185">Reference proteome</keyword>
<name>A0A8J4B2K0_9CHLO</name>
<proteinExistence type="predicted"/>
<evidence type="ECO:0000313" key="2">
    <source>
        <dbReference type="Proteomes" id="UP000747399"/>
    </source>
</evidence>
<dbReference type="EMBL" id="BNCO01000014">
    <property type="protein sequence ID" value="GIL52813.1"/>
    <property type="molecule type" value="Genomic_DNA"/>
</dbReference>
<comment type="caution">
    <text evidence="1">The sequence shown here is derived from an EMBL/GenBank/DDBJ whole genome shotgun (WGS) entry which is preliminary data.</text>
</comment>
<protein>
    <submittedName>
        <fullName evidence="1">Uncharacterized protein</fullName>
    </submittedName>
</protein>
<sequence length="108" mass="11516">MCMRTPICGDEALHSVATVVQKYGCCSDTQFAKTSYMPYLKSSSLSGIAATAVTNACCTSRGAERNGRSKHSLIAATTQTRRLLSECPGLSCDMELRVSELPPSKSCS</sequence>
<dbReference type="Proteomes" id="UP000747399">
    <property type="component" value="Unassembled WGS sequence"/>
</dbReference>
<reference evidence="1" key="1">
    <citation type="journal article" date="2021" name="Proc. Natl. Acad. Sci. U.S.A.">
        <title>Three genomes in the algal genus Volvox reveal the fate of a haploid sex-determining region after a transition to homothallism.</title>
        <authorList>
            <person name="Yamamoto K."/>
            <person name="Hamaji T."/>
            <person name="Kawai-Toyooka H."/>
            <person name="Matsuzaki R."/>
            <person name="Takahashi F."/>
            <person name="Nishimura Y."/>
            <person name="Kawachi M."/>
            <person name="Noguchi H."/>
            <person name="Minakuchi Y."/>
            <person name="Umen J.G."/>
            <person name="Toyoda A."/>
            <person name="Nozaki H."/>
        </authorList>
    </citation>
    <scope>NUCLEOTIDE SEQUENCE</scope>
    <source>
        <strain evidence="1">NIES-3780</strain>
    </source>
</reference>
<accession>A0A8J4B2K0</accession>
<organism evidence="1 2">
    <name type="scientific">Volvox africanus</name>
    <dbReference type="NCBI Taxonomy" id="51714"/>
    <lineage>
        <taxon>Eukaryota</taxon>
        <taxon>Viridiplantae</taxon>
        <taxon>Chlorophyta</taxon>
        <taxon>core chlorophytes</taxon>
        <taxon>Chlorophyceae</taxon>
        <taxon>CS clade</taxon>
        <taxon>Chlamydomonadales</taxon>
        <taxon>Volvocaceae</taxon>
        <taxon>Volvox</taxon>
    </lineage>
</organism>